<dbReference type="EMBL" id="CAJNOC010002201">
    <property type="protein sequence ID" value="CAF0918898.1"/>
    <property type="molecule type" value="Genomic_DNA"/>
</dbReference>
<evidence type="ECO:0000313" key="1">
    <source>
        <dbReference type="EMBL" id="CAF0918898.1"/>
    </source>
</evidence>
<reference evidence="1" key="1">
    <citation type="submission" date="2021-02" db="EMBL/GenBank/DDBJ databases">
        <authorList>
            <person name="Nowell W R."/>
        </authorList>
    </citation>
    <scope>NUCLEOTIDE SEQUENCE</scope>
    <source>
        <strain evidence="1">Ploen Becks lab</strain>
    </source>
</reference>
<protein>
    <submittedName>
        <fullName evidence="1">Uncharacterized protein</fullName>
    </submittedName>
</protein>
<gene>
    <name evidence="1" type="ORF">OXX778_LOCUS12281</name>
</gene>
<dbReference type="AlphaFoldDB" id="A0A814AUX2"/>
<keyword evidence="2" id="KW-1185">Reference proteome</keyword>
<dbReference type="Proteomes" id="UP000663879">
    <property type="component" value="Unassembled WGS sequence"/>
</dbReference>
<comment type="caution">
    <text evidence="1">The sequence shown here is derived from an EMBL/GenBank/DDBJ whole genome shotgun (WGS) entry which is preliminary data.</text>
</comment>
<sequence>MYNHHTYNPVNDTDYCRCVRRPCRASATTYYNYAALNDKDHHHDCLSDVEILLIRKLEELRLQARTTDTAIPKLYSQTRADLISKGVDPVYLAKNFPLDLEQFGNNTLIN</sequence>
<proteinExistence type="predicted"/>
<accession>A0A814AUX2</accession>
<evidence type="ECO:0000313" key="2">
    <source>
        <dbReference type="Proteomes" id="UP000663879"/>
    </source>
</evidence>
<organism evidence="1 2">
    <name type="scientific">Brachionus calyciflorus</name>
    <dbReference type="NCBI Taxonomy" id="104777"/>
    <lineage>
        <taxon>Eukaryota</taxon>
        <taxon>Metazoa</taxon>
        <taxon>Spiralia</taxon>
        <taxon>Gnathifera</taxon>
        <taxon>Rotifera</taxon>
        <taxon>Eurotatoria</taxon>
        <taxon>Monogononta</taxon>
        <taxon>Pseudotrocha</taxon>
        <taxon>Ploima</taxon>
        <taxon>Brachionidae</taxon>
        <taxon>Brachionus</taxon>
    </lineage>
</organism>
<name>A0A814AUX2_9BILA</name>